<dbReference type="EMBL" id="JAVDXQ010000006">
    <property type="protein sequence ID" value="MDR7298874.1"/>
    <property type="molecule type" value="Genomic_DNA"/>
</dbReference>
<name>A0ABU1ZE20_9BURK</name>
<evidence type="ECO:0000256" key="1">
    <source>
        <dbReference type="SAM" id="Phobius"/>
    </source>
</evidence>
<keyword evidence="1" id="KW-0472">Membrane</keyword>
<keyword evidence="1" id="KW-0812">Transmembrane</keyword>
<sequence length="112" mass="12127">MQAFMPWAGMTKRKFVGTIAFVAAMFVAIGLLGHLWILNSEPYEIGRAAVAAKLGVDAESAALKRLAPFEFMDGAFSGKALFVLCAPQSACFTVVAKMRDGRWAVVDLISRQ</sequence>
<feature type="transmembrane region" description="Helical" evidence="1">
    <location>
        <begin position="15"/>
        <end position="38"/>
    </location>
</feature>
<reference evidence="2 3" key="1">
    <citation type="submission" date="2023-07" db="EMBL/GenBank/DDBJ databases">
        <title>Sorghum-associated microbial communities from plants grown in Nebraska, USA.</title>
        <authorList>
            <person name="Schachtman D."/>
        </authorList>
    </citation>
    <scope>NUCLEOTIDE SEQUENCE [LARGE SCALE GENOMIC DNA]</scope>
    <source>
        <strain evidence="2 3">BE310</strain>
    </source>
</reference>
<dbReference type="RefSeq" id="WP_310348122.1">
    <property type="nucleotide sequence ID" value="NZ_JAVDXQ010000006.1"/>
</dbReference>
<dbReference type="Proteomes" id="UP001180536">
    <property type="component" value="Unassembled WGS sequence"/>
</dbReference>
<protein>
    <submittedName>
        <fullName evidence="2">Uncharacterized protein</fullName>
    </submittedName>
</protein>
<comment type="caution">
    <text evidence="2">The sequence shown here is derived from an EMBL/GenBank/DDBJ whole genome shotgun (WGS) entry which is preliminary data.</text>
</comment>
<evidence type="ECO:0000313" key="3">
    <source>
        <dbReference type="Proteomes" id="UP001180536"/>
    </source>
</evidence>
<proteinExistence type="predicted"/>
<gene>
    <name evidence="2" type="ORF">J2X16_004242</name>
</gene>
<evidence type="ECO:0000313" key="2">
    <source>
        <dbReference type="EMBL" id="MDR7298874.1"/>
    </source>
</evidence>
<accession>A0ABU1ZE20</accession>
<keyword evidence="3" id="KW-1185">Reference proteome</keyword>
<organism evidence="2 3">
    <name type="scientific">Pelomonas aquatica</name>
    <dbReference type="NCBI Taxonomy" id="431058"/>
    <lineage>
        <taxon>Bacteria</taxon>
        <taxon>Pseudomonadati</taxon>
        <taxon>Pseudomonadota</taxon>
        <taxon>Betaproteobacteria</taxon>
        <taxon>Burkholderiales</taxon>
        <taxon>Sphaerotilaceae</taxon>
        <taxon>Roseateles</taxon>
    </lineage>
</organism>
<keyword evidence="1" id="KW-1133">Transmembrane helix</keyword>